<evidence type="ECO:0000256" key="12">
    <source>
        <dbReference type="ARBA" id="ARBA00023291"/>
    </source>
</evidence>
<comment type="cofactor">
    <cofactor evidence="1">
        <name>[3Fe-4S] cluster</name>
        <dbReference type="ChEBI" id="CHEBI:21137"/>
    </cofactor>
</comment>
<dbReference type="OrthoDB" id="9804391at2"/>
<evidence type="ECO:0000256" key="8">
    <source>
        <dbReference type="ARBA" id="ARBA00022723"/>
    </source>
</evidence>
<evidence type="ECO:0000256" key="4">
    <source>
        <dbReference type="ARBA" id="ARBA00012792"/>
    </source>
</evidence>
<dbReference type="GO" id="GO:0022904">
    <property type="term" value="P:respiratory electron transport chain"/>
    <property type="evidence" value="ECO:0007669"/>
    <property type="project" value="TreeGrafter"/>
</dbReference>
<evidence type="ECO:0000313" key="17">
    <source>
        <dbReference type="Proteomes" id="UP000028730"/>
    </source>
</evidence>
<gene>
    <name evidence="16" type="ORF">BBOMB_0188</name>
</gene>
<dbReference type="GO" id="GO:0006099">
    <property type="term" value="P:tricarboxylic acid cycle"/>
    <property type="evidence" value="ECO:0007669"/>
    <property type="project" value="UniProtKB-KW"/>
</dbReference>
<dbReference type="AlphaFoldDB" id="A0A080N281"/>
<dbReference type="Gene3D" id="3.10.20.30">
    <property type="match status" value="1"/>
</dbReference>
<dbReference type="InterPro" id="IPR017900">
    <property type="entry name" value="4Fe4S_Fe_S_CS"/>
</dbReference>
<evidence type="ECO:0000256" key="11">
    <source>
        <dbReference type="ARBA" id="ARBA00023014"/>
    </source>
</evidence>
<keyword evidence="6" id="KW-0816">Tricarboxylic acid cycle</keyword>
<reference evidence="16 17" key="1">
    <citation type="journal article" date="2014" name="Appl. Environ. Microbiol.">
        <title>Genomic encyclopedia of type strains of the genus Bifidobacterium.</title>
        <authorList>
            <person name="Milani C."/>
            <person name="Lugli G.A."/>
            <person name="Duranti S."/>
            <person name="Turroni F."/>
            <person name="Bottacini F."/>
            <person name="Mangifesta M."/>
            <person name="Sanchez B."/>
            <person name="Viappiani A."/>
            <person name="Mancabelli L."/>
            <person name="Taminiau B."/>
            <person name="Delcenserie V."/>
            <person name="Barrangou R."/>
            <person name="Margolles A."/>
            <person name="van Sinderen D."/>
            <person name="Ventura M."/>
        </authorList>
    </citation>
    <scope>NUCLEOTIDE SEQUENCE [LARGE SCALE GENOMIC DNA]</scope>
    <source>
        <strain evidence="16 17">DSM 19703</strain>
    </source>
</reference>
<evidence type="ECO:0000256" key="5">
    <source>
        <dbReference type="ARBA" id="ARBA00022485"/>
    </source>
</evidence>
<keyword evidence="17" id="KW-1185">Reference proteome</keyword>
<dbReference type="GO" id="GO:0051538">
    <property type="term" value="F:3 iron, 4 sulfur cluster binding"/>
    <property type="evidence" value="ECO:0007669"/>
    <property type="project" value="UniProtKB-KW"/>
</dbReference>
<dbReference type="Proteomes" id="UP000028730">
    <property type="component" value="Unassembled WGS sequence"/>
</dbReference>
<protein>
    <recommendedName>
        <fullName evidence="4">succinate dehydrogenase</fullName>
        <ecNumber evidence="4">1.3.5.1</ecNumber>
    </recommendedName>
</protein>
<dbReference type="STRING" id="1341695.BBOMB_0188"/>
<dbReference type="InterPro" id="IPR004489">
    <property type="entry name" value="Succ_DH/fum_Rdtase_Fe-S"/>
</dbReference>
<dbReference type="Gene3D" id="1.10.1060.10">
    <property type="entry name" value="Alpha-helical ferredoxin"/>
    <property type="match status" value="1"/>
</dbReference>
<dbReference type="EC" id="1.3.5.1" evidence="4"/>
<dbReference type="PANTHER" id="PTHR11921:SF29">
    <property type="entry name" value="SUCCINATE DEHYDROGENASE [UBIQUINONE] IRON-SULFUR SUBUNIT, MITOCHONDRIAL"/>
    <property type="match status" value="1"/>
</dbReference>
<dbReference type="Pfam" id="PF13085">
    <property type="entry name" value="Fer2_3"/>
    <property type="match status" value="1"/>
</dbReference>
<keyword evidence="12" id="KW-0003">3Fe-4S</keyword>
<evidence type="ECO:0000256" key="13">
    <source>
        <dbReference type="ARBA" id="ARBA00034078"/>
    </source>
</evidence>
<feature type="compositionally biased region" description="Low complexity" evidence="14">
    <location>
        <begin position="59"/>
        <end position="70"/>
    </location>
</feature>
<dbReference type="Pfam" id="PF13183">
    <property type="entry name" value="Fer4_8"/>
    <property type="match status" value="1"/>
</dbReference>
<dbReference type="GO" id="GO:0008177">
    <property type="term" value="F:succinate dehydrogenase (quinone) activity"/>
    <property type="evidence" value="ECO:0007669"/>
    <property type="project" value="UniProtKB-EC"/>
</dbReference>
<keyword evidence="7" id="KW-0001">2Fe-2S</keyword>
<feature type="compositionally biased region" description="Polar residues" evidence="14">
    <location>
        <begin position="27"/>
        <end position="37"/>
    </location>
</feature>
<accession>A0A080N281</accession>
<evidence type="ECO:0000256" key="7">
    <source>
        <dbReference type="ARBA" id="ARBA00022714"/>
    </source>
</evidence>
<dbReference type="RefSeq" id="WP_081867195.1">
    <property type="nucleotide sequence ID" value="NZ_ATLK01000001.1"/>
</dbReference>
<comment type="cofactor">
    <cofactor evidence="2">
        <name>[4Fe-4S] cluster</name>
        <dbReference type="ChEBI" id="CHEBI:49883"/>
    </cofactor>
</comment>
<evidence type="ECO:0000313" key="16">
    <source>
        <dbReference type="EMBL" id="KFF30871.1"/>
    </source>
</evidence>
<evidence type="ECO:0000256" key="3">
    <source>
        <dbReference type="ARBA" id="ARBA00009433"/>
    </source>
</evidence>
<dbReference type="PANTHER" id="PTHR11921">
    <property type="entry name" value="SUCCINATE DEHYDROGENASE IRON-SULFUR PROTEIN"/>
    <property type="match status" value="1"/>
</dbReference>
<dbReference type="GO" id="GO:0009055">
    <property type="term" value="F:electron transfer activity"/>
    <property type="evidence" value="ECO:0007669"/>
    <property type="project" value="InterPro"/>
</dbReference>
<sequence length="367" mass="40158">MSAEGIHIHTRQSQTRVENEPAALNKASGTGTNSTPNPAEPTAAGLLTLRISRFAPHTGASQSQAQRSGSPFATRRSNPFASRRSPFAARTSTNRIHGRHWTQEYSLRVHGNETILDCLLEIQRHIDPTLAFRHSCGHGICGADAVTINGTAALLCTSSVAEYAVHPTGKRGTDASGFRRTATENDDGETPQANIRTPQDGCDIPDYGIIEIKPLAGFTVLRDLIVDTDRMMNQIRSLKPYLESAGHEDHVDKRMGEEHDMVEHLQRPEELERYERLTNCISCGICEASCPVYSGGEAFVGPAALITASRFINDSRDGQSTQRLQSIQTNDGINACQSIRACSRPCPQGIDVGEEIWRLVTEANERQ</sequence>
<dbReference type="GO" id="GO:0051537">
    <property type="term" value="F:2 iron, 2 sulfur cluster binding"/>
    <property type="evidence" value="ECO:0007669"/>
    <property type="project" value="UniProtKB-KW"/>
</dbReference>
<dbReference type="SUPFAM" id="SSF46548">
    <property type="entry name" value="alpha-helical ferredoxin"/>
    <property type="match status" value="1"/>
</dbReference>
<evidence type="ECO:0000256" key="1">
    <source>
        <dbReference type="ARBA" id="ARBA00001927"/>
    </source>
</evidence>
<dbReference type="InterPro" id="IPR025192">
    <property type="entry name" value="Succ_DH/fum_Rdtase_N"/>
</dbReference>
<evidence type="ECO:0000259" key="15">
    <source>
        <dbReference type="PROSITE" id="PS51379"/>
    </source>
</evidence>
<dbReference type="PROSITE" id="PS00198">
    <property type="entry name" value="4FE4S_FER_1"/>
    <property type="match status" value="1"/>
</dbReference>
<dbReference type="InterPro" id="IPR050573">
    <property type="entry name" value="SDH/FRD_Iron-Sulfur"/>
</dbReference>
<evidence type="ECO:0000256" key="6">
    <source>
        <dbReference type="ARBA" id="ARBA00022532"/>
    </source>
</evidence>
<dbReference type="InterPro" id="IPR017896">
    <property type="entry name" value="4Fe4S_Fe-S-bd"/>
</dbReference>
<comment type="caution">
    <text evidence="16">The sequence shown here is derived from an EMBL/GenBank/DDBJ whole genome shotgun (WGS) entry which is preliminary data.</text>
</comment>
<dbReference type="EMBL" id="ATLK01000001">
    <property type="protein sequence ID" value="KFF30871.1"/>
    <property type="molecule type" value="Genomic_DNA"/>
</dbReference>
<feature type="region of interest" description="Disordered" evidence="14">
    <location>
        <begin position="169"/>
        <end position="198"/>
    </location>
</feature>
<comment type="cofactor">
    <cofactor evidence="13">
        <name>[2Fe-2S] cluster</name>
        <dbReference type="ChEBI" id="CHEBI:190135"/>
    </cofactor>
</comment>
<dbReference type="PROSITE" id="PS51379">
    <property type="entry name" value="4FE4S_FER_2"/>
    <property type="match status" value="1"/>
</dbReference>
<evidence type="ECO:0000256" key="10">
    <source>
        <dbReference type="ARBA" id="ARBA00023004"/>
    </source>
</evidence>
<feature type="region of interest" description="Disordered" evidence="14">
    <location>
        <begin position="57"/>
        <end position="94"/>
    </location>
</feature>
<evidence type="ECO:0000256" key="14">
    <source>
        <dbReference type="SAM" id="MobiDB-lite"/>
    </source>
</evidence>
<dbReference type="GO" id="GO:0046872">
    <property type="term" value="F:metal ion binding"/>
    <property type="evidence" value="ECO:0007669"/>
    <property type="project" value="UniProtKB-KW"/>
</dbReference>
<keyword evidence="9" id="KW-0560">Oxidoreductase</keyword>
<comment type="similarity">
    <text evidence="3">Belongs to the succinate dehydrogenase/fumarate reductase iron-sulfur protein family.</text>
</comment>
<evidence type="ECO:0000256" key="9">
    <source>
        <dbReference type="ARBA" id="ARBA00023002"/>
    </source>
</evidence>
<organism evidence="16 17">
    <name type="scientific">Bifidobacterium bombi DSM 19703</name>
    <dbReference type="NCBI Taxonomy" id="1341695"/>
    <lineage>
        <taxon>Bacteria</taxon>
        <taxon>Bacillati</taxon>
        <taxon>Actinomycetota</taxon>
        <taxon>Actinomycetes</taxon>
        <taxon>Bifidobacteriales</taxon>
        <taxon>Bifidobacteriaceae</taxon>
        <taxon>Bifidobacterium</taxon>
    </lineage>
</organism>
<dbReference type="GO" id="GO:0051539">
    <property type="term" value="F:4 iron, 4 sulfur cluster binding"/>
    <property type="evidence" value="ECO:0007669"/>
    <property type="project" value="UniProtKB-KW"/>
</dbReference>
<dbReference type="SUPFAM" id="SSF54292">
    <property type="entry name" value="2Fe-2S ferredoxin-like"/>
    <property type="match status" value="1"/>
</dbReference>
<feature type="domain" description="4Fe-4S ferredoxin-type" evidence="15">
    <location>
        <begin position="270"/>
        <end position="302"/>
    </location>
</feature>
<keyword evidence="10" id="KW-0408">Iron</keyword>
<evidence type="ECO:0000256" key="2">
    <source>
        <dbReference type="ARBA" id="ARBA00001966"/>
    </source>
</evidence>
<keyword evidence="5" id="KW-0004">4Fe-4S</keyword>
<dbReference type="InterPro" id="IPR012675">
    <property type="entry name" value="Beta-grasp_dom_sf"/>
</dbReference>
<dbReference type="eggNOG" id="COG0479">
    <property type="taxonomic scope" value="Bacteria"/>
</dbReference>
<dbReference type="InterPro" id="IPR009051">
    <property type="entry name" value="Helical_ferredxn"/>
</dbReference>
<feature type="region of interest" description="Disordered" evidence="14">
    <location>
        <begin position="1"/>
        <end position="42"/>
    </location>
</feature>
<name>A0A080N281_9BIFI</name>
<keyword evidence="11" id="KW-0411">Iron-sulfur</keyword>
<keyword evidence="8" id="KW-0479">Metal-binding</keyword>
<dbReference type="InterPro" id="IPR036010">
    <property type="entry name" value="2Fe-2S_ferredoxin-like_sf"/>
</dbReference>
<proteinExistence type="inferred from homology"/>
<dbReference type="NCBIfam" id="TIGR00384">
    <property type="entry name" value="dhsB"/>
    <property type="match status" value="1"/>
</dbReference>